<name>A0A9X3MSJ4_9ACTN</name>
<sequence length="918" mass="92394">MTRESRRIRAIREELDPRWSRAFGGLVVALVLAAPAHAGTTVVSAGVPGPSAAFSEVTVTADCGGRTVSGGGARLDQGAQASLANGLHIDGSVPLDGGRWLAAGGGGGAVPSDGLTVAYAVCLDAPPLATTVVVADASGPAGTFQETRATATCPPGTGLLSGGARATPGTVGSLKPRASYPSDAGGAPVLDGPAPNSWTAVGLNGGGGNQDNATHAYAVCAAGAPAVFVAHVQVPGPATASTAAQATASCPAGTVLLGGGASISDGFALPGSQGDHLTGSYPSTPTGTPVGAGAATAWTAATHTGGVDSGSLTQTDAWALCASEPEVGSPPPPASVAPANLAPPSITGAARAGTLLAAVPGRWSGSPTLSYDWLRCDTVCAPAGTGPRYRLTRADVGSRVRVRETAGATTVVSAPTGWIQGRPTTAEIKRELALRLAPRGKPGHIDTLVATGGITLPLKSLTAGRAEVRWRARGETIASGRHGFTDARTGTIRLRLTAAGRRVLRRADRVTVTAEATFTRRVKPPIAARRRFAVERGSDLAAHRATAPAAAHLAAAHLAAAAAAPPFTHLLGGTGNDAVRAIAVDRQGNTYVTGETASKDFPTTRGPGNRGVPISAFAAKLDRTGKLVYSVILGGTRYTSGRGIAVDRQGRAYIAGATNSTDFPTTRNAFQRSYGGGPFDAFVARLDPAGKLDYATFLGDTHYDDGNAVAVDAHNRAVVVGRTVSPGFPNVGDLQPHVAGGAFVAQFDARGRTLVYSTVFGGGDRGNHGNAAFAVALDRNGTAYVTGVTNATRFPHANAFQKRLNGGGDAFALAVDARRVLYSTYLGGAGDDVGRAIAVTPAGTAYVTGLSSGATFLAQIAARGRRLARWQTLEGAGGVGIALADGKPHVDAEAVIAGGPDGRIHRAANTNGDITITG</sequence>
<protein>
    <submittedName>
        <fullName evidence="1">SBBP repeat-containing protein</fullName>
    </submittedName>
</protein>
<keyword evidence="2" id="KW-1185">Reference proteome</keyword>
<dbReference type="SUPFAM" id="SSF101898">
    <property type="entry name" value="NHL repeat"/>
    <property type="match status" value="1"/>
</dbReference>
<comment type="caution">
    <text evidence="1">The sequence shown here is derived from an EMBL/GenBank/DDBJ whole genome shotgun (WGS) entry which is preliminary data.</text>
</comment>
<dbReference type="PANTHER" id="PTHR35580">
    <property type="entry name" value="CELL SURFACE GLYCOPROTEIN (S-LAYER PROTEIN)-LIKE PROTEIN"/>
    <property type="match status" value="1"/>
</dbReference>
<dbReference type="Proteomes" id="UP001149140">
    <property type="component" value="Unassembled WGS sequence"/>
</dbReference>
<reference evidence="1" key="1">
    <citation type="submission" date="2022-10" db="EMBL/GenBank/DDBJ databases">
        <title>The WGS of Solirubrobacter ginsenosidimutans DSM 21036.</title>
        <authorList>
            <person name="Jiang Z."/>
        </authorList>
    </citation>
    <scope>NUCLEOTIDE SEQUENCE</scope>
    <source>
        <strain evidence="1">DSM 21036</strain>
    </source>
</reference>
<dbReference type="InterPro" id="IPR010620">
    <property type="entry name" value="SBBP_repeat"/>
</dbReference>
<proteinExistence type="predicted"/>
<dbReference type="RefSeq" id="WP_270041496.1">
    <property type="nucleotide sequence ID" value="NZ_JAPDOD010000017.1"/>
</dbReference>
<dbReference type="Pfam" id="PF06739">
    <property type="entry name" value="SBBP"/>
    <property type="match status" value="2"/>
</dbReference>
<organism evidence="1 2">
    <name type="scientific">Solirubrobacter ginsenosidimutans</name>
    <dbReference type="NCBI Taxonomy" id="490573"/>
    <lineage>
        <taxon>Bacteria</taxon>
        <taxon>Bacillati</taxon>
        <taxon>Actinomycetota</taxon>
        <taxon>Thermoleophilia</taxon>
        <taxon>Solirubrobacterales</taxon>
        <taxon>Solirubrobacteraceae</taxon>
        <taxon>Solirubrobacter</taxon>
    </lineage>
</organism>
<dbReference type="PANTHER" id="PTHR35580:SF1">
    <property type="entry name" value="PHYTASE-LIKE DOMAIN-CONTAINING PROTEIN"/>
    <property type="match status" value="1"/>
</dbReference>
<dbReference type="InterPro" id="IPR052918">
    <property type="entry name" value="Motility_Chemotaxis_Reg"/>
</dbReference>
<accession>A0A9X3MSJ4</accession>
<evidence type="ECO:0000313" key="2">
    <source>
        <dbReference type="Proteomes" id="UP001149140"/>
    </source>
</evidence>
<dbReference type="Gene3D" id="2.60.40.2700">
    <property type="match status" value="1"/>
</dbReference>
<evidence type="ECO:0000313" key="1">
    <source>
        <dbReference type="EMBL" id="MDA0162261.1"/>
    </source>
</evidence>
<gene>
    <name evidence="1" type="ORF">OM076_18455</name>
</gene>
<dbReference type="EMBL" id="JAPDOD010000017">
    <property type="protein sequence ID" value="MDA0162261.1"/>
    <property type="molecule type" value="Genomic_DNA"/>
</dbReference>
<dbReference type="AlphaFoldDB" id="A0A9X3MSJ4"/>